<dbReference type="CDD" id="cd02440">
    <property type="entry name" value="AdoMet_MTases"/>
    <property type="match status" value="1"/>
</dbReference>
<proteinExistence type="inferred from homology"/>
<dbReference type="PANTHER" id="PTHR43675:SF8">
    <property type="entry name" value="ARSENITE METHYLTRANSFERASE"/>
    <property type="match status" value="1"/>
</dbReference>
<evidence type="ECO:0000256" key="3">
    <source>
        <dbReference type="ARBA" id="ARBA00034487"/>
    </source>
</evidence>
<name>A0A0S7C3F1_9BACT</name>
<dbReference type="STRING" id="1678841.TBC1_111732"/>
<dbReference type="GO" id="GO:0032259">
    <property type="term" value="P:methylation"/>
    <property type="evidence" value="ECO:0007669"/>
    <property type="project" value="UniProtKB-KW"/>
</dbReference>
<dbReference type="SUPFAM" id="SSF53335">
    <property type="entry name" value="S-adenosyl-L-methionine-dependent methyltransferases"/>
    <property type="match status" value="1"/>
</dbReference>
<dbReference type="Gene3D" id="3.40.50.150">
    <property type="entry name" value="Vaccinia Virus protein VP39"/>
    <property type="match status" value="1"/>
</dbReference>
<evidence type="ECO:0000256" key="5">
    <source>
        <dbReference type="ARBA" id="ARBA00034545"/>
    </source>
</evidence>
<dbReference type="EMBL" id="DF968182">
    <property type="protein sequence ID" value="GAP43576.1"/>
    <property type="molecule type" value="Genomic_DNA"/>
</dbReference>
<dbReference type="InterPro" id="IPR026669">
    <property type="entry name" value="Arsenite_MeTrfase-like"/>
</dbReference>
<dbReference type="AlphaFoldDB" id="A0A0S7C3F1"/>
<dbReference type="InterPro" id="IPR025714">
    <property type="entry name" value="Methyltranfer_dom"/>
</dbReference>
<dbReference type="EC" id="2.1.1.137" evidence="4"/>
<comment type="catalytic activity">
    <reaction evidence="7">
        <text>arsenic triglutathione + 2 [thioredoxin]-dithiol + 2 S-adenosyl-L-methionine + H2O = dimethylarsinous acid + 2 [thioredoxin]-disulfide + 3 glutathione + 2 S-adenosyl-L-homocysteine + 2 H(+)</text>
        <dbReference type="Rhea" id="RHEA:69464"/>
        <dbReference type="Rhea" id="RHEA-COMP:10698"/>
        <dbReference type="Rhea" id="RHEA-COMP:10700"/>
        <dbReference type="ChEBI" id="CHEBI:15377"/>
        <dbReference type="ChEBI" id="CHEBI:15378"/>
        <dbReference type="ChEBI" id="CHEBI:23808"/>
        <dbReference type="ChEBI" id="CHEBI:29950"/>
        <dbReference type="ChEBI" id="CHEBI:50058"/>
        <dbReference type="ChEBI" id="CHEBI:57856"/>
        <dbReference type="ChEBI" id="CHEBI:57925"/>
        <dbReference type="ChEBI" id="CHEBI:59789"/>
        <dbReference type="ChEBI" id="CHEBI:183640"/>
        <dbReference type="EC" id="2.1.1.137"/>
    </reaction>
</comment>
<feature type="domain" description="Methyltransferase" evidence="9">
    <location>
        <begin position="50"/>
        <end position="196"/>
    </location>
</feature>
<evidence type="ECO:0000259" key="9">
    <source>
        <dbReference type="Pfam" id="PF13847"/>
    </source>
</evidence>
<evidence type="ECO:0000313" key="10">
    <source>
        <dbReference type="EMBL" id="GAP43576.1"/>
    </source>
</evidence>
<reference evidence="10" key="1">
    <citation type="journal article" date="2015" name="Genome Announc.">
        <title>Draft Genome Sequence of Bacteroidales Strain TBC1, a Novel Isolate from a Methanogenic Wastewater Treatment System.</title>
        <authorList>
            <person name="Tourlousse D.M."/>
            <person name="Matsuura N."/>
            <person name="Sun L."/>
            <person name="Toyonaga M."/>
            <person name="Kuroda K."/>
            <person name="Ohashi A."/>
            <person name="Cruz R."/>
            <person name="Yamaguchi T."/>
            <person name="Sekiguchi Y."/>
        </authorList>
    </citation>
    <scope>NUCLEOTIDE SEQUENCE [LARGE SCALE GENOMIC DNA]</scope>
    <source>
        <strain evidence="10">TBC1</strain>
    </source>
</reference>
<keyword evidence="11" id="KW-1185">Reference proteome</keyword>
<dbReference type="Proteomes" id="UP000053091">
    <property type="component" value="Unassembled WGS sequence"/>
</dbReference>
<dbReference type="GO" id="GO:0030791">
    <property type="term" value="F:arsenite methyltransferase activity"/>
    <property type="evidence" value="ECO:0007669"/>
    <property type="project" value="UniProtKB-EC"/>
</dbReference>
<sequence length="264" mass="28613">METAINISPETEKITSAACGCGSGGCGCHSGPAELPDTDTDVPARFQVIQQGDRIVEFGSGTGNDAIIMARLTGISGKVTGIDHSPENIRAAQRLLDQSGVNNVEFRYGNIEDAPVADETADIIYATCVFNLQQNRQRVADEMYRIVKHNGVVCVSDFVILEEIPGGLRQEASAYAGCISGTEKVDIFMNYFRKTGFTEGGIVEVNKVRLPGEMLAKYLSPEEIDAYNDLDSDKGIFSVVLVVEKPETCTPETCCHNPDKHKNN</sequence>
<accession>A0A0S7C3F1</accession>
<dbReference type="RefSeq" id="WP_062040901.1">
    <property type="nucleotide sequence ID" value="NZ_DF968182.1"/>
</dbReference>
<evidence type="ECO:0000256" key="1">
    <source>
        <dbReference type="ARBA" id="ARBA00022679"/>
    </source>
</evidence>
<dbReference type="InterPro" id="IPR029063">
    <property type="entry name" value="SAM-dependent_MTases_sf"/>
</dbReference>
<keyword evidence="10" id="KW-0489">Methyltransferase</keyword>
<comment type="similarity">
    <text evidence="3">Belongs to the methyltransferase superfamily. Arsenite methyltransferase family.</text>
</comment>
<dbReference type="PANTHER" id="PTHR43675">
    <property type="entry name" value="ARSENITE METHYLTRANSFERASE"/>
    <property type="match status" value="1"/>
</dbReference>
<evidence type="ECO:0000256" key="4">
    <source>
        <dbReference type="ARBA" id="ARBA00034521"/>
    </source>
</evidence>
<keyword evidence="1 10" id="KW-0808">Transferase</keyword>
<dbReference type="OrthoDB" id="9770553at2"/>
<evidence type="ECO:0000256" key="6">
    <source>
        <dbReference type="ARBA" id="ARBA00047941"/>
    </source>
</evidence>
<organism evidence="10">
    <name type="scientific">Lentimicrobium saccharophilum</name>
    <dbReference type="NCBI Taxonomy" id="1678841"/>
    <lineage>
        <taxon>Bacteria</taxon>
        <taxon>Pseudomonadati</taxon>
        <taxon>Bacteroidota</taxon>
        <taxon>Bacteroidia</taxon>
        <taxon>Bacteroidales</taxon>
        <taxon>Lentimicrobiaceae</taxon>
        <taxon>Lentimicrobium</taxon>
    </lineage>
</organism>
<evidence type="ECO:0000313" key="11">
    <source>
        <dbReference type="Proteomes" id="UP000053091"/>
    </source>
</evidence>
<evidence type="ECO:0000256" key="8">
    <source>
        <dbReference type="ARBA" id="ARBA00048428"/>
    </source>
</evidence>
<gene>
    <name evidence="10" type="ORF">TBC1_111732</name>
</gene>
<keyword evidence="2" id="KW-0949">S-adenosyl-L-methionine</keyword>
<dbReference type="Pfam" id="PF13847">
    <property type="entry name" value="Methyltransf_31"/>
    <property type="match status" value="1"/>
</dbReference>
<comment type="catalytic activity">
    <reaction evidence="8">
        <text>arsenic triglutathione + 3 [thioredoxin]-dithiol + 3 S-adenosyl-L-methionine = trimethylarsine + 3 [thioredoxin]-disulfide + 3 glutathione + 3 S-adenosyl-L-homocysteine + 3 H(+)</text>
        <dbReference type="Rhea" id="RHEA:69432"/>
        <dbReference type="Rhea" id="RHEA-COMP:10698"/>
        <dbReference type="Rhea" id="RHEA-COMP:10700"/>
        <dbReference type="ChEBI" id="CHEBI:15378"/>
        <dbReference type="ChEBI" id="CHEBI:27130"/>
        <dbReference type="ChEBI" id="CHEBI:29950"/>
        <dbReference type="ChEBI" id="CHEBI:50058"/>
        <dbReference type="ChEBI" id="CHEBI:57856"/>
        <dbReference type="ChEBI" id="CHEBI:57925"/>
        <dbReference type="ChEBI" id="CHEBI:59789"/>
        <dbReference type="ChEBI" id="CHEBI:183640"/>
        <dbReference type="EC" id="2.1.1.137"/>
    </reaction>
</comment>
<evidence type="ECO:0000256" key="2">
    <source>
        <dbReference type="ARBA" id="ARBA00022691"/>
    </source>
</evidence>
<protein>
    <recommendedName>
        <fullName evidence="5">Arsenite methyltransferase</fullName>
        <ecNumber evidence="4">2.1.1.137</ecNumber>
    </recommendedName>
</protein>
<comment type="catalytic activity">
    <reaction evidence="6">
        <text>arsenic triglutathione + [thioredoxin]-dithiol + S-adenosyl-L-methionine + 2 H2O = methylarsonous acid + [thioredoxin]-disulfide + 3 glutathione + S-adenosyl-L-homocysteine + H(+)</text>
        <dbReference type="Rhea" id="RHEA:69460"/>
        <dbReference type="Rhea" id="RHEA-COMP:10698"/>
        <dbReference type="Rhea" id="RHEA-COMP:10700"/>
        <dbReference type="ChEBI" id="CHEBI:15377"/>
        <dbReference type="ChEBI" id="CHEBI:15378"/>
        <dbReference type="ChEBI" id="CHEBI:17826"/>
        <dbReference type="ChEBI" id="CHEBI:29950"/>
        <dbReference type="ChEBI" id="CHEBI:50058"/>
        <dbReference type="ChEBI" id="CHEBI:57856"/>
        <dbReference type="ChEBI" id="CHEBI:57925"/>
        <dbReference type="ChEBI" id="CHEBI:59789"/>
        <dbReference type="ChEBI" id="CHEBI:183640"/>
        <dbReference type="EC" id="2.1.1.137"/>
    </reaction>
</comment>
<evidence type="ECO:0000256" key="7">
    <source>
        <dbReference type="ARBA" id="ARBA00047943"/>
    </source>
</evidence>